<dbReference type="EMBL" id="PXXK01000342">
    <property type="protein sequence ID" value="RFN45725.1"/>
    <property type="molecule type" value="Genomic_DNA"/>
</dbReference>
<keyword evidence="11 14" id="KW-1015">Disulfide bond</keyword>
<evidence type="ECO:0000256" key="9">
    <source>
        <dbReference type="ARBA" id="ARBA00022989"/>
    </source>
</evidence>
<comment type="similarity">
    <text evidence="4">Belongs to the RBT5 family.</text>
</comment>
<dbReference type="InterPro" id="IPR052337">
    <property type="entry name" value="SAT4-like"/>
</dbReference>
<dbReference type="STRING" id="2594813.A0A395MCY9"/>
<keyword evidence="14" id="KW-0349">Heme</keyword>
<comment type="subcellular location">
    <subcellularLocation>
        <location evidence="2">Membrane</location>
        <topology evidence="2">Lipid-anchor</topology>
        <topology evidence="2">GPI-anchor</topology>
    </subcellularLocation>
    <subcellularLocation>
        <location evidence="1">Membrane</location>
        <topology evidence="1">Multi-pass membrane protein</topology>
    </subcellularLocation>
    <subcellularLocation>
        <location evidence="3">Secreted</location>
    </subcellularLocation>
</comment>
<name>A0A395MCY9_9HYPO</name>
<dbReference type="Pfam" id="PF05730">
    <property type="entry name" value="CFEM"/>
    <property type="match status" value="1"/>
</dbReference>
<evidence type="ECO:0000256" key="10">
    <source>
        <dbReference type="ARBA" id="ARBA00023136"/>
    </source>
</evidence>
<evidence type="ECO:0000256" key="8">
    <source>
        <dbReference type="ARBA" id="ARBA00022729"/>
    </source>
</evidence>
<feature type="transmembrane region" description="Helical" evidence="16">
    <location>
        <begin position="180"/>
        <end position="203"/>
    </location>
</feature>
<evidence type="ECO:0000313" key="20">
    <source>
        <dbReference type="Proteomes" id="UP000265631"/>
    </source>
</evidence>
<feature type="domain" description="CFEM" evidence="18">
    <location>
        <begin position="7"/>
        <end position="119"/>
    </location>
</feature>
<feature type="disulfide bond" evidence="14">
    <location>
        <begin position="35"/>
        <end position="75"/>
    </location>
</feature>
<proteinExistence type="inferred from homology"/>
<dbReference type="GO" id="GO:0005576">
    <property type="term" value="C:extracellular region"/>
    <property type="evidence" value="ECO:0007669"/>
    <property type="project" value="UniProtKB-SubCell"/>
</dbReference>
<feature type="signal peptide" evidence="17">
    <location>
        <begin position="1"/>
        <end position="19"/>
    </location>
</feature>
<organism evidence="19 20">
    <name type="scientific">Fusarium flagelliforme</name>
    <dbReference type="NCBI Taxonomy" id="2675880"/>
    <lineage>
        <taxon>Eukaryota</taxon>
        <taxon>Fungi</taxon>
        <taxon>Dikarya</taxon>
        <taxon>Ascomycota</taxon>
        <taxon>Pezizomycotina</taxon>
        <taxon>Sordariomycetes</taxon>
        <taxon>Hypocreomycetidae</taxon>
        <taxon>Hypocreales</taxon>
        <taxon>Nectriaceae</taxon>
        <taxon>Fusarium</taxon>
        <taxon>Fusarium incarnatum-equiseti species complex</taxon>
    </lineage>
</organism>
<keyword evidence="20" id="KW-1185">Reference proteome</keyword>
<dbReference type="PANTHER" id="PTHR33048">
    <property type="entry name" value="PTH11-LIKE INTEGRAL MEMBRANE PROTEIN (AFU_ORTHOLOGUE AFUA_5G11245)"/>
    <property type="match status" value="1"/>
</dbReference>
<comment type="caution">
    <text evidence="19">The sequence shown here is derived from an EMBL/GenBank/DDBJ whole genome shotgun (WGS) entry which is preliminary data.</text>
</comment>
<dbReference type="GO" id="GO:0046872">
    <property type="term" value="F:metal ion binding"/>
    <property type="evidence" value="ECO:0007669"/>
    <property type="project" value="UniProtKB-UniRule"/>
</dbReference>
<evidence type="ECO:0000256" key="7">
    <source>
        <dbReference type="ARBA" id="ARBA00022692"/>
    </source>
</evidence>
<feature type="transmembrane region" description="Helical" evidence="16">
    <location>
        <begin position="102"/>
        <end position="123"/>
    </location>
</feature>
<evidence type="ECO:0000256" key="14">
    <source>
        <dbReference type="PROSITE-ProRule" id="PRU01356"/>
    </source>
</evidence>
<keyword evidence="5" id="KW-0964">Secreted</keyword>
<dbReference type="Proteomes" id="UP000265631">
    <property type="component" value="Unassembled WGS sequence"/>
</dbReference>
<feature type="chain" id="PRO_5017427494" description="CFEM domain-containing protein" evidence="17">
    <location>
        <begin position="20"/>
        <end position="457"/>
    </location>
</feature>
<feature type="disulfide bond" evidence="14">
    <location>
        <begin position="49"/>
        <end position="56"/>
    </location>
</feature>
<reference evidence="19 20" key="1">
    <citation type="journal article" date="2018" name="PLoS Pathog.">
        <title>Evolution of structural diversity of trichothecenes, a family of toxins produced by plant pathogenic and entomopathogenic fungi.</title>
        <authorList>
            <person name="Proctor R.H."/>
            <person name="McCormick S.P."/>
            <person name="Kim H.S."/>
            <person name="Cardoza R.E."/>
            <person name="Stanley A.M."/>
            <person name="Lindo L."/>
            <person name="Kelly A."/>
            <person name="Brown D.W."/>
            <person name="Lee T."/>
            <person name="Vaughan M.M."/>
            <person name="Alexander N.J."/>
            <person name="Busman M."/>
            <person name="Gutierrez S."/>
        </authorList>
    </citation>
    <scope>NUCLEOTIDE SEQUENCE [LARGE SCALE GENOMIC DNA]</scope>
    <source>
        <strain evidence="19 20">NRRL 13405</strain>
    </source>
</reference>
<feature type="compositionally biased region" description="Polar residues" evidence="15">
    <location>
        <begin position="391"/>
        <end position="401"/>
    </location>
</feature>
<gene>
    <name evidence="19" type="ORF">FIE12Z_10037</name>
</gene>
<keyword evidence="10 16" id="KW-0472">Membrane</keyword>
<dbReference type="SMART" id="SM00747">
    <property type="entry name" value="CFEM"/>
    <property type="match status" value="1"/>
</dbReference>
<dbReference type="InterPro" id="IPR049326">
    <property type="entry name" value="Rhodopsin_dom_fungi"/>
</dbReference>
<feature type="disulfide bond" evidence="14">
    <location>
        <begin position="39"/>
        <end position="70"/>
    </location>
</feature>
<dbReference type="InterPro" id="IPR008427">
    <property type="entry name" value="Extracellular_membr_CFEM_dom"/>
</dbReference>
<evidence type="ECO:0000256" key="17">
    <source>
        <dbReference type="SAM" id="SignalP"/>
    </source>
</evidence>
<dbReference type="GO" id="GO:0098552">
    <property type="term" value="C:side of membrane"/>
    <property type="evidence" value="ECO:0007669"/>
    <property type="project" value="UniProtKB-KW"/>
</dbReference>
<evidence type="ECO:0000256" key="3">
    <source>
        <dbReference type="ARBA" id="ARBA00004613"/>
    </source>
</evidence>
<feature type="transmembrane region" description="Helical" evidence="16">
    <location>
        <begin position="297"/>
        <end position="317"/>
    </location>
</feature>
<evidence type="ECO:0000256" key="15">
    <source>
        <dbReference type="SAM" id="MobiDB-lite"/>
    </source>
</evidence>
<feature type="region of interest" description="Disordered" evidence="15">
    <location>
        <begin position="379"/>
        <end position="405"/>
    </location>
</feature>
<feature type="transmembrane region" description="Helical" evidence="16">
    <location>
        <begin position="215"/>
        <end position="236"/>
    </location>
</feature>
<evidence type="ECO:0000256" key="2">
    <source>
        <dbReference type="ARBA" id="ARBA00004589"/>
    </source>
</evidence>
<feature type="disulfide bond" evidence="14">
    <location>
        <begin position="58"/>
        <end position="91"/>
    </location>
</feature>
<evidence type="ECO:0000256" key="16">
    <source>
        <dbReference type="SAM" id="Phobius"/>
    </source>
</evidence>
<keyword evidence="14" id="KW-0408">Iron</keyword>
<protein>
    <recommendedName>
        <fullName evidence="18">CFEM domain-containing protein</fullName>
    </recommendedName>
</protein>
<evidence type="ECO:0000313" key="19">
    <source>
        <dbReference type="EMBL" id="RFN45725.1"/>
    </source>
</evidence>
<evidence type="ECO:0000256" key="1">
    <source>
        <dbReference type="ARBA" id="ARBA00004141"/>
    </source>
</evidence>
<evidence type="ECO:0000259" key="18">
    <source>
        <dbReference type="PROSITE" id="PS52012"/>
    </source>
</evidence>
<keyword evidence="8 17" id="KW-0732">Signal</keyword>
<dbReference type="OrthoDB" id="2496787at2759"/>
<evidence type="ECO:0000256" key="4">
    <source>
        <dbReference type="ARBA" id="ARBA00010031"/>
    </source>
</evidence>
<evidence type="ECO:0000256" key="6">
    <source>
        <dbReference type="ARBA" id="ARBA00022622"/>
    </source>
</evidence>
<keyword evidence="6" id="KW-0336">GPI-anchor</keyword>
<keyword evidence="14" id="KW-0479">Metal-binding</keyword>
<keyword evidence="9 16" id="KW-1133">Transmembrane helix</keyword>
<dbReference type="PROSITE" id="PS52012">
    <property type="entry name" value="CFEM"/>
    <property type="match status" value="1"/>
</dbReference>
<feature type="binding site" description="axial binding residue" evidence="14">
    <location>
        <position position="53"/>
    </location>
    <ligand>
        <name>heme</name>
        <dbReference type="ChEBI" id="CHEBI:30413"/>
    </ligand>
    <ligandPart>
        <name>Fe</name>
        <dbReference type="ChEBI" id="CHEBI:18248"/>
    </ligandPart>
</feature>
<feature type="transmembrane region" description="Helical" evidence="16">
    <location>
        <begin position="256"/>
        <end position="276"/>
    </location>
</feature>
<accession>A0A395MCY9</accession>
<comment type="similarity">
    <text evidence="13">Belongs to the SAT4 family.</text>
</comment>
<feature type="transmembrane region" description="Helical" evidence="16">
    <location>
        <begin position="135"/>
        <end position="157"/>
    </location>
</feature>
<dbReference type="AlphaFoldDB" id="A0A395MCY9"/>
<keyword evidence="6" id="KW-0325">Glycoprotein</keyword>
<evidence type="ECO:0000256" key="5">
    <source>
        <dbReference type="ARBA" id="ARBA00022525"/>
    </source>
</evidence>
<evidence type="ECO:0000256" key="12">
    <source>
        <dbReference type="ARBA" id="ARBA00023288"/>
    </source>
</evidence>
<evidence type="ECO:0000256" key="11">
    <source>
        <dbReference type="ARBA" id="ARBA00023157"/>
    </source>
</evidence>
<dbReference type="Pfam" id="PF20684">
    <property type="entry name" value="Fung_rhodopsin"/>
    <property type="match status" value="1"/>
</dbReference>
<dbReference type="PANTHER" id="PTHR33048:SF143">
    <property type="entry name" value="EXTRACELLULAR MEMBRANE PROTEIN CFEM DOMAIN-CONTAINING PROTEIN-RELATED"/>
    <property type="match status" value="1"/>
</dbReference>
<keyword evidence="12" id="KW-0449">Lipoprotein</keyword>
<keyword evidence="7 16" id="KW-0812">Transmembrane</keyword>
<evidence type="ECO:0000256" key="13">
    <source>
        <dbReference type="ARBA" id="ARBA00038359"/>
    </source>
</evidence>
<sequence length="457" mass="50572">MKLFRGILACLVALPLALAALDHDSGLILGTLPSCAAKCLVNNVLQSTCGLDDVECTCTNEHLQAQVEKCVLAECTVKEALFTKNTTMNLCGAPVRSEKAGFVLLNDVMGTLSGVFCLTRFVTKFAYKLPFGIDDMLMLITMLLSIPCICINSYGLAHNGIGTDIWTLTPDQITSFGRNFYALAIMYFLLQTTLKLTLVFFYLRIFPAAKFRRTLWGTVAFITAYGITFVLVAILQCQPISYFWTKWDHEHEGKCASINAITWSSAAINIAMDFWILGLPLTQLRKMSLDWRKKIAIGLMFSAGIFVTIMSILRLYATVVAGRDPQNNVSWEYSPAIKWSTIETNVGIWCACMPTIRVLFVRLFPKILGESTRYINYGSSKGPNSRAPGKSGNQMSLGTTSKVDRAPRGKISPAGITCDRTYDVEYADNDEAYLVHMKELNLPIHGTRSGAESLESL</sequence>